<evidence type="ECO:0000313" key="2">
    <source>
        <dbReference type="Proteomes" id="UP000198619"/>
    </source>
</evidence>
<dbReference type="Proteomes" id="UP000198619">
    <property type="component" value="Unassembled WGS sequence"/>
</dbReference>
<dbReference type="Pfam" id="PF14879">
    <property type="entry name" value="DUF4489"/>
    <property type="match status" value="1"/>
</dbReference>
<dbReference type="AlphaFoldDB" id="A0A1I0X709"/>
<protein>
    <recommendedName>
        <fullName evidence="3">DUF4489 domain-containing protein</fullName>
    </recommendedName>
</protein>
<dbReference type="RefSeq" id="WP_090039820.1">
    <property type="nucleotide sequence ID" value="NZ_FOKI01000007.1"/>
</dbReference>
<evidence type="ECO:0000313" key="1">
    <source>
        <dbReference type="EMBL" id="SFA96701.1"/>
    </source>
</evidence>
<sequence length="197" mass="20936">MNSKSNYKTHTCFDTKDNSLKCCNQEHCHPGHPIPEKSILACGQSNGTSIPIPNPSNSIFHPLSVASVTLDTTCLCNPSVKIDFNSIINYQALIGASDTLTTPFTVTFQLNKTCGDGAKIALGTWDYSFGDLTLGVNVTNSFGFTYCECNTCPACCVYNVEIVRVTGLSLTLAGVAVALTENAAIRSAIISATGTEH</sequence>
<organism evidence="1 2">
    <name type="scientific">Clostridium frigidicarnis</name>
    <dbReference type="NCBI Taxonomy" id="84698"/>
    <lineage>
        <taxon>Bacteria</taxon>
        <taxon>Bacillati</taxon>
        <taxon>Bacillota</taxon>
        <taxon>Clostridia</taxon>
        <taxon>Eubacteriales</taxon>
        <taxon>Clostridiaceae</taxon>
        <taxon>Clostridium</taxon>
    </lineage>
</organism>
<accession>A0A1I0X709</accession>
<dbReference type="InterPro" id="IPR027972">
    <property type="entry name" value="DUF4489"/>
</dbReference>
<reference evidence="1 2" key="1">
    <citation type="submission" date="2016-10" db="EMBL/GenBank/DDBJ databases">
        <authorList>
            <person name="de Groot N.N."/>
        </authorList>
    </citation>
    <scope>NUCLEOTIDE SEQUENCE [LARGE SCALE GENOMIC DNA]</scope>
    <source>
        <strain evidence="1 2">DSM 12271</strain>
    </source>
</reference>
<gene>
    <name evidence="1" type="ORF">SAMN04488528_1007117</name>
</gene>
<evidence type="ECO:0008006" key="3">
    <source>
        <dbReference type="Google" id="ProtNLM"/>
    </source>
</evidence>
<proteinExistence type="predicted"/>
<dbReference type="EMBL" id="FOKI01000007">
    <property type="protein sequence ID" value="SFA96701.1"/>
    <property type="molecule type" value="Genomic_DNA"/>
</dbReference>
<name>A0A1I0X709_9CLOT</name>
<keyword evidence="2" id="KW-1185">Reference proteome</keyword>
<dbReference type="OrthoDB" id="1903517at2"/>